<dbReference type="PROSITE" id="PS50011">
    <property type="entry name" value="PROTEIN_KINASE_DOM"/>
    <property type="match status" value="1"/>
</dbReference>
<dbReference type="Gene3D" id="1.10.510.10">
    <property type="entry name" value="Transferase(Phosphotransferase) domain 1"/>
    <property type="match status" value="1"/>
</dbReference>
<dbReference type="SMART" id="SM00332">
    <property type="entry name" value="PP2Cc"/>
    <property type="match status" value="1"/>
</dbReference>
<dbReference type="GO" id="GO:0016301">
    <property type="term" value="F:kinase activity"/>
    <property type="evidence" value="ECO:0007669"/>
    <property type="project" value="UniProtKB-KW"/>
</dbReference>
<keyword evidence="2" id="KW-0547">Nucleotide-binding</keyword>
<dbReference type="Gene3D" id="3.30.200.20">
    <property type="entry name" value="Phosphorylase Kinase, domain 1"/>
    <property type="match status" value="1"/>
</dbReference>
<dbReference type="CDD" id="cd00143">
    <property type="entry name" value="PP2Cc"/>
    <property type="match status" value="1"/>
</dbReference>
<feature type="transmembrane region" description="Helical" evidence="5">
    <location>
        <begin position="551"/>
        <end position="572"/>
    </location>
</feature>
<feature type="domain" description="Protein kinase" evidence="6">
    <location>
        <begin position="271"/>
        <end position="534"/>
    </location>
</feature>
<gene>
    <name evidence="8" type="ORF">JI749_08170</name>
</gene>
<keyword evidence="9" id="KW-1185">Reference proteome</keyword>
<evidence type="ECO:0000313" key="8">
    <source>
        <dbReference type="EMBL" id="QQR37570.1"/>
    </source>
</evidence>
<dbReference type="SUPFAM" id="SSF81606">
    <property type="entry name" value="PP2C-like"/>
    <property type="match status" value="1"/>
</dbReference>
<evidence type="ECO:0000256" key="2">
    <source>
        <dbReference type="ARBA" id="ARBA00022741"/>
    </source>
</evidence>
<dbReference type="SUPFAM" id="SSF56112">
    <property type="entry name" value="Protein kinase-like (PK-like)"/>
    <property type="match status" value="1"/>
</dbReference>
<dbReference type="PROSITE" id="PS00109">
    <property type="entry name" value="PROTEIN_KINASE_TYR"/>
    <property type="match status" value="1"/>
</dbReference>
<dbReference type="EMBL" id="CP068047">
    <property type="protein sequence ID" value="QQR37570.1"/>
    <property type="molecule type" value="Genomic_DNA"/>
</dbReference>
<dbReference type="Proteomes" id="UP000595460">
    <property type="component" value="Chromosome"/>
</dbReference>
<dbReference type="Gene3D" id="3.60.40.10">
    <property type="entry name" value="PPM-type phosphatase domain"/>
    <property type="match status" value="1"/>
</dbReference>
<protein>
    <submittedName>
        <fullName evidence="8">Bifunctional protein-serine/threonine kinase/phosphatase</fullName>
    </submittedName>
</protein>
<evidence type="ECO:0000256" key="5">
    <source>
        <dbReference type="SAM" id="Phobius"/>
    </source>
</evidence>
<evidence type="ECO:0000313" key="9">
    <source>
        <dbReference type="Proteomes" id="UP000595460"/>
    </source>
</evidence>
<dbReference type="CDD" id="cd14014">
    <property type="entry name" value="STKc_PknB_like"/>
    <property type="match status" value="1"/>
</dbReference>
<reference evidence="8 9" key="1">
    <citation type="submission" date="2021-01" db="EMBL/GenBank/DDBJ databases">
        <title>Genome seq and assembly of Devosia sp. G19.</title>
        <authorList>
            <person name="Chhetri G."/>
        </authorList>
    </citation>
    <scope>NUCLEOTIDE SEQUENCE [LARGE SCALE GENOMIC DNA]</scope>
    <source>
        <strain evidence="8 9">G19</strain>
    </source>
</reference>
<dbReference type="PANTHER" id="PTHR43289">
    <property type="entry name" value="MITOGEN-ACTIVATED PROTEIN KINASE KINASE KINASE 20-RELATED"/>
    <property type="match status" value="1"/>
</dbReference>
<evidence type="ECO:0000259" key="7">
    <source>
        <dbReference type="PROSITE" id="PS51746"/>
    </source>
</evidence>
<evidence type="ECO:0000256" key="3">
    <source>
        <dbReference type="ARBA" id="ARBA00022777"/>
    </source>
</evidence>
<name>A0ABX7C4K3_9HYPH</name>
<dbReference type="PROSITE" id="PS51746">
    <property type="entry name" value="PPM_2"/>
    <property type="match status" value="1"/>
</dbReference>
<sequence length="574" mass="63130">MSASLAISLGQHSDKGRKPANQDFYGALIPAQPALDLKGIAIALADGISSSEVSSIAAQTAIKSFLTDYYDTPDPWPVKTAAHRVIAATNAWLHSQTRARQADDVDSGYVCTLSILVLKSRAAHIFHIGDSRIYRLAGRSLEQLTVDHRVPASGNHFYLGRALGIGGNVEVDYRSVPIGVGDIFVLTTDGVHEHVDGAIIAEAIAAHPDDLDAAARHVVASAMDNGSSDNLTIQIVRIDALPGGEAADFLGQSADLPLPTPIEPGTDFDGYRIIRPLHANARSQVFLAQDKTDERLAVIKVPGADMRDDPAFLRRFMMEEWIARRLNTPHALRIHQQDRKRHYLYLVTEYVDGQTLTQWMIDNPRPDLNTVRDLIEQIARGLNAFHRQEMVHQDLRPDNIMIDKTGTVKIIDFGSTKVAGVVEAQPVEDEALLGTLQYAAPEYRIGDAGTDRSDQFSLGVIAYQMLTGQLPYGASAAMLRNRGDLARLHYQPVSTDRGIPEWVDRALERAVHPDPAQRYEALSEFTYDLRHPNPDFATLPPRSLLVRNPVLFWQLLSLVLAGAVVVLLAMVLGR</sequence>
<dbReference type="PANTHER" id="PTHR43289:SF6">
    <property type="entry name" value="SERINE_THREONINE-PROTEIN KINASE NEKL-3"/>
    <property type="match status" value="1"/>
</dbReference>
<dbReference type="Pfam" id="PF13672">
    <property type="entry name" value="PP2C_2"/>
    <property type="match status" value="1"/>
</dbReference>
<keyword evidence="5" id="KW-0472">Membrane</keyword>
<proteinExistence type="predicted"/>
<dbReference type="Pfam" id="PF00069">
    <property type="entry name" value="Pkinase"/>
    <property type="match status" value="1"/>
</dbReference>
<keyword evidence="4" id="KW-0067">ATP-binding</keyword>
<keyword evidence="1" id="KW-0808">Transferase</keyword>
<evidence type="ECO:0000256" key="1">
    <source>
        <dbReference type="ARBA" id="ARBA00022679"/>
    </source>
</evidence>
<evidence type="ECO:0000256" key="4">
    <source>
        <dbReference type="ARBA" id="ARBA00022840"/>
    </source>
</evidence>
<dbReference type="InterPro" id="IPR011009">
    <property type="entry name" value="Kinase-like_dom_sf"/>
</dbReference>
<keyword evidence="5" id="KW-0812">Transmembrane</keyword>
<dbReference type="SMART" id="SM00331">
    <property type="entry name" value="PP2C_SIG"/>
    <property type="match status" value="1"/>
</dbReference>
<dbReference type="InterPro" id="IPR000719">
    <property type="entry name" value="Prot_kinase_dom"/>
</dbReference>
<organism evidence="8 9">
    <name type="scientific">Devosia oryziradicis</name>
    <dbReference type="NCBI Taxonomy" id="2801335"/>
    <lineage>
        <taxon>Bacteria</taxon>
        <taxon>Pseudomonadati</taxon>
        <taxon>Pseudomonadota</taxon>
        <taxon>Alphaproteobacteria</taxon>
        <taxon>Hyphomicrobiales</taxon>
        <taxon>Devosiaceae</taxon>
        <taxon>Devosia</taxon>
    </lineage>
</organism>
<dbReference type="RefSeq" id="WP_201662064.1">
    <property type="nucleotide sequence ID" value="NZ_CP068047.1"/>
</dbReference>
<dbReference type="InterPro" id="IPR001932">
    <property type="entry name" value="PPM-type_phosphatase-like_dom"/>
</dbReference>
<accession>A0ABX7C4K3</accession>
<dbReference type="InterPro" id="IPR036457">
    <property type="entry name" value="PPM-type-like_dom_sf"/>
</dbReference>
<feature type="domain" description="PPM-type phosphatase" evidence="7">
    <location>
        <begin position="8"/>
        <end position="238"/>
    </location>
</feature>
<evidence type="ECO:0000259" key="6">
    <source>
        <dbReference type="PROSITE" id="PS50011"/>
    </source>
</evidence>
<keyword evidence="3 8" id="KW-0418">Kinase</keyword>
<keyword evidence="5" id="KW-1133">Transmembrane helix</keyword>
<dbReference type="InterPro" id="IPR008266">
    <property type="entry name" value="Tyr_kinase_AS"/>
</dbReference>